<evidence type="ECO:0000256" key="7">
    <source>
        <dbReference type="ARBA" id="ARBA00023146"/>
    </source>
</evidence>
<keyword evidence="12" id="KW-1185">Reference proteome</keyword>
<evidence type="ECO:0000256" key="2">
    <source>
        <dbReference type="ARBA" id="ARBA00013161"/>
    </source>
</evidence>
<evidence type="ECO:0000256" key="10">
    <source>
        <dbReference type="SAM" id="MobiDB-lite"/>
    </source>
</evidence>
<evidence type="ECO:0000256" key="9">
    <source>
        <dbReference type="RuleBase" id="RU363036"/>
    </source>
</evidence>
<dbReference type="PROSITE" id="PS00178">
    <property type="entry name" value="AA_TRNA_LIGASE_I"/>
    <property type="match status" value="1"/>
</dbReference>
<name>A0ABN8AU48_CHISP</name>
<feature type="region of interest" description="Disordered" evidence="10">
    <location>
        <begin position="378"/>
        <end position="415"/>
    </location>
</feature>
<evidence type="ECO:0000256" key="1">
    <source>
        <dbReference type="ARBA" id="ARBA00005594"/>
    </source>
</evidence>
<sequence>MIPMEITRKTRVLLRKYLFSLHRHPVRSFCEKSSKETASREEWPRRVVTGVQPTGALHIGNYFGAVRRCVRLLDQGEDLTVFIADLHSLTVRQDASVLQRNTLELAAYLIASGLEPARCVVFQQSAVPRHAELCWALACVATLARLSHLPQYKEKAKLYKEVPVGLLLYPVLQAADVLVYGGTHVPVGRDQLQHLQLAAQLVRSFNHRYGAALPAPQPLLPDDGSDRILSLRDPTKKMSKSDTDPKSRVLLSDPDDVIELKIRKAVTDFTPHVTYDPESRPGVSNLVRLHCLAADILPEEAVEEADGLNTAQYKAVVARALVRHLAPIRERARRLLADPRVIHAALQHGAARARARADTTHERLARLMGTAPLYTTLARDGGGAAGGEPAPAPRTRRPADCATAAPEDRPTRVAN</sequence>
<dbReference type="PANTHER" id="PTHR43766:SF1">
    <property type="entry name" value="TRYPTOPHAN--TRNA LIGASE, MITOCHONDRIAL"/>
    <property type="match status" value="1"/>
</dbReference>
<feature type="compositionally biased region" description="Basic and acidic residues" evidence="10">
    <location>
        <begin position="224"/>
        <end position="247"/>
    </location>
</feature>
<dbReference type="SUPFAM" id="SSF52374">
    <property type="entry name" value="Nucleotidylyl transferase"/>
    <property type="match status" value="1"/>
</dbReference>
<gene>
    <name evidence="11" type="ORF">CHILSU_LOCUS1669</name>
</gene>
<dbReference type="PRINTS" id="PR01039">
    <property type="entry name" value="TRNASYNTHTRP"/>
</dbReference>
<evidence type="ECO:0000256" key="3">
    <source>
        <dbReference type="ARBA" id="ARBA00022598"/>
    </source>
</evidence>
<evidence type="ECO:0000256" key="8">
    <source>
        <dbReference type="ARBA" id="ARBA00030268"/>
    </source>
</evidence>
<dbReference type="CDD" id="cd00806">
    <property type="entry name" value="TrpRS_core"/>
    <property type="match status" value="1"/>
</dbReference>
<comment type="similarity">
    <text evidence="1 9">Belongs to the class-I aminoacyl-tRNA synthetase family.</text>
</comment>
<dbReference type="InterPro" id="IPR050203">
    <property type="entry name" value="Trp-tRNA_synthetase"/>
</dbReference>
<keyword evidence="6 9" id="KW-0648">Protein biosynthesis</keyword>
<dbReference type="Gene3D" id="1.10.240.10">
    <property type="entry name" value="Tyrosyl-Transfer RNA Synthetase"/>
    <property type="match status" value="1"/>
</dbReference>
<dbReference type="EC" id="6.1.1.2" evidence="2"/>
<proteinExistence type="inferred from homology"/>
<dbReference type="InterPro" id="IPR002306">
    <property type="entry name" value="Trp-tRNA-ligase"/>
</dbReference>
<evidence type="ECO:0000256" key="5">
    <source>
        <dbReference type="ARBA" id="ARBA00022840"/>
    </source>
</evidence>
<keyword evidence="3 9" id="KW-0436">Ligase</keyword>
<feature type="compositionally biased region" description="Basic and acidic residues" evidence="10">
    <location>
        <begin position="406"/>
        <end position="415"/>
    </location>
</feature>
<accession>A0ABN8AU48</accession>
<dbReference type="PANTHER" id="PTHR43766">
    <property type="entry name" value="TRYPTOPHAN--TRNA LIGASE, MITOCHONDRIAL"/>
    <property type="match status" value="1"/>
</dbReference>
<protein>
    <recommendedName>
        <fullName evidence="2">tryptophan--tRNA ligase</fullName>
        <ecNumber evidence="2">6.1.1.2</ecNumber>
    </recommendedName>
    <alternativeName>
        <fullName evidence="8">Tryptophanyl-tRNA synthetase</fullName>
    </alternativeName>
</protein>
<dbReference type="InterPro" id="IPR001412">
    <property type="entry name" value="aa-tRNA-synth_I_CS"/>
</dbReference>
<dbReference type="Gene3D" id="3.40.50.620">
    <property type="entry name" value="HUPs"/>
    <property type="match status" value="1"/>
</dbReference>
<dbReference type="InterPro" id="IPR002305">
    <property type="entry name" value="aa-tRNA-synth_Ic"/>
</dbReference>
<dbReference type="Proteomes" id="UP001153292">
    <property type="component" value="Chromosome 12"/>
</dbReference>
<organism evidence="11 12">
    <name type="scientific">Chilo suppressalis</name>
    <name type="common">Asiatic rice borer moth</name>
    <dbReference type="NCBI Taxonomy" id="168631"/>
    <lineage>
        <taxon>Eukaryota</taxon>
        <taxon>Metazoa</taxon>
        <taxon>Ecdysozoa</taxon>
        <taxon>Arthropoda</taxon>
        <taxon>Hexapoda</taxon>
        <taxon>Insecta</taxon>
        <taxon>Pterygota</taxon>
        <taxon>Neoptera</taxon>
        <taxon>Endopterygota</taxon>
        <taxon>Lepidoptera</taxon>
        <taxon>Glossata</taxon>
        <taxon>Ditrysia</taxon>
        <taxon>Pyraloidea</taxon>
        <taxon>Crambidae</taxon>
        <taxon>Crambinae</taxon>
        <taxon>Chilo</taxon>
    </lineage>
</organism>
<dbReference type="InterPro" id="IPR014729">
    <property type="entry name" value="Rossmann-like_a/b/a_fold"/>
</dbReference>
<feature type="region of interest" description="Disordered" evidence="10">
    <location>
        <begin position="216"/>
        <end position="247"/>
    </location>
</feature>
<dbReference type="EMBL" id="OU963905">
    <property type="protein sequence ID" value="CAH0398547.1"/>
    <property type="molecule type" value="Genomic_DNA"/>
</dbReference>
<evidence type="ECO:0000256" key="6">
    <source>
        <dbReference type="ARBA" id="ARBA00022917"/>
    </source>
</evidence>
<keyword evidence="5 9" id="KW-0067">ATP-binding</keyword>
<evidence type="ECO:0000313" key="12">
    <source>
        <dbReference type="Proteomes" id="UP001153292"/>
    </source>
</evidence>
<keyword evidence="7 9" id="KW-0030">Aminoacyl-tRNA synthetase</keyword>
<evidence type="ECO:0000313" key="11">
    <source>
        <dbReference type="EMBL" id="CAH0398547.1"/>
    </source>
</evidence>
<evidence type="ECO:0000256" key="4">
    <source>
        <dbReference type="ARBA" id="ARBA00022741"/>
    </source>
</evidence>
<dbReference type="Pfam" id="PF00579">
    <property type="entry name" value="tRNA-synt_1b"/>
    <property type="match status" value="1"/>
</dbReference>
<keyword evidence="4 9" id="KW-0547">Nucleotide-binding</keyword>
<dbReference type="NCBIfam" id="TIGR00233">
    <property type="entry name" value="trpS"/>
    <property type="match status" value="1"/>
</dbReference>
<reference evidence="11" key="1">
    <citation type="submission" date="2021-12" db="EMBL/GenBank/DDBJ databases">
        <authorList>
            <person name="King R."/>
        </authorList>
    </citation>
    <scope>NUCLEOTIDE SEQUENCE</scope>
</reference>